<sequence length="61" mass="6808">MKISESKILPLLLVFILSTQLIVAQDKKIGFIGGVNYTSLYGDFRKNGTFPPKYMISFHAG</sequence>
<dbReference type="Proteomes" id="UP001597526">
    <property type="component" value="Unassembled WGS sequence"/>
</dbReference>
<dbReference type="EMBL" id="JBHULB010000017">
    <property type="protein sequence ID" value="MFD2587920.1"/>
    <property type="molecule type" value="Genomic_DNA"/>
</dbReference>
<proteinExistence type="predicted"/>
<keyword evidence="2" id="KW-1185">Reference proteome</keyword>
<protein>
    <recommendedName>
        <fullName evidence="3">PorT family protein</fullName>
    </recommendedName>
</protein>
<reference evidence="2" key="1">
    <citation type="journal article" date="2019" name="Int. J. Syst. Evol. Microbiol.">
        <title>The Global Catalogue of Microorganisms (GCM) 10K type strain sequencing project: providing services to taxonomists for standard genome sequencing and annotation.</title>
        <authorList>
            <consortium name="The Broad Institute Genomics Platform"/>
            <consortium name="The Broad Institute Genome Sequencing Center for Infectious Disease"/>
            <person name="Wu L."/>
            <person name="Ma J."/>
        </authorList>
    </citation>
    <scope>NUCLEOTIDE SEQUENCE [LARGE SCALE GENOMIC DNA]</scope>
    <source>
        <strain evidence="2">KCTC 52368</strain>
    </source>
</reference>
<gene>
    <name evidence="1" type="ORF">ACFSQJ_13325</name>
</gene>
<evidence type="ECO:0000313" key="1">
    <source>
        <dbReference type="EMBL" id="MFD2587920.1"/>
    </source>
</evidence>
<comment type="caution">
    <text evidence="1">The sequence shown here is derived from an EMBL/GenBank/DDBJ whole genome shotgun (WGS) entry which is preliminary data.</text>
</comment>
<accession>A0ABW5MXM6</accession>
<organism evidence="1 2">
    <name type="scientific">Croceitalea marina</name>
    <dbReference type="NCBI Taxonomy" id="1775166"/>
    <lineage>
        <taxon>Bacteria</taxon>
        <taxon>Pseudomonadati</taxon>
        <taxon>Bacteroidota</taxon>
        <taxon>Flavobacteriia</taxon>
        <taxon>Flavobacteriales</taxon>
        <taxon>Flavobacteriaceae</taxon>
        <taxon>Croceitalea</taxon>
    </lineage>
</organism>
<dbReference type="RefSeq" id="WP_377767463.1">
    <property type="nucleotide sequence ID" value="NZ_JBHULB010000017.1"/>
</dbReference>
<evidence type="ECO:0000313" key="2">
    <source>
        <dbReference type="Proteomes" id="UP001597526"/>
    </source>
</evidence>
<name>A0ABW5MXM6_9FLAO</name>
<evidence type="ECO:0008006" key="3">
    <source>
        <dbReference type="Google" id="ProtNLM"/>
    </source>
</evidence>